<proteinExistence type="predicted"/>
<dbReference type="Proteomes" id="UP001165190">
    <property type="component" value="Unassembled WGS sequence"/>
</dbReference>
<comment type="caution">
    <text evidence="1">The sequence shown here is derived from an EMBL/GenBank/DDBJ whole genome shotgun (WGS) entry which is preliminary data.</text>
</comment>
<dbReference type="AlphaFoldDB" id="A0A9W7H3K4"/>
<evidence type="ECO:0000313" key="2">
    <source>
        <dbReference type="Proteomes" id="UP001165190"/>
    </source>
</evidence>
<gene>
    <name evidence="1" type="ORF">HRI_000709500</name>
</gene>
<dbReference type="InterPro" id="IPR011989">
    <property type="entry name" value="ARM-like"/>
</dbReference>
<dbReference type="OrthoDB" id="63891at2759"/>
<reference evidence="1" key="1">
    <citation type="submission" date="2023-05" db="EMBL/GenBank/DDBJ databases">
        <title>Genome and transcriptome analyses reveal genes involved in the formation of fine ridges on petal epidermal cells in Hibiscus trionum.</title>
        <authorList>
            <person name="Koshimizu S."/>
            <person name="Masuda S."/>
            <person name="Ishii T."/>
            <person name="Shirasu K."/>
            <person name="Hoshino A."/>
            <person name="Arita M."/>
        </authorList>
    </citation>
    <scope>NUCLEOTIDE SEQUENCE</scope>
    <source>
        <strain evidence="1">Hamamatsu line</strain>
    </source>
</reference>
<sequence>MAASDIFNAIGEKLLDFTNSGAFDQLLSGYVNHRNFRVRAKAAVSISNSVFKMGVEEMKEFRFVTLLQMTADLLNDRLPKAREATRSIMFSVNETFTKNEDENPEAA</sequence>
<protein>
    <submittedName>
        <fullName evidence="1">Uncharacterized protein</fullName>
    </submittedName>
</protein>
<dbReference type="EMBL" id="BSYR01000008">
    <property type="protein sequence ID" value="GMI70402.1"/>
    <property type="molecule type" value="Genomic_DNA"/>
</dbReference>
<keyword evidence="2" id="KW-1185">Reference proteome</keyword>
<accession>A0A9W7H3K4</accession>
<organism evidence="1 2">
    <name type="scientific">Hibiscus trionum</name>
    <name type="common">Flower of an hour</name>
    <dbReference type="NCBI Taxonomy" id="183268"/>
    <lineage>
        <taxon>Eukaryota</taxon>
        <taxon>Viridiplantae</taxon>
        <taxon>Streptophyta</taxon>
        <taxon>Embryophyta</taxon>
        <taxon>Tracheophyta</taxon>
        <taxon>Spermatophyta</taxon>
        <taxon>Magnoliopsida</taxon>
        <taxon>eudicotyledons</taxon>
        <taxon>Gunneridae</taxon>
        <taxon>Pentapetalae</taxon>
        <taxon>rosids</taxon>
        <taxon>malvids</taxon>
        <taxon>Malvales</taxon>
        <taxon>Malvaceae</taxon>
        <taxon>Malvoideae</taxon>
        <taxon>Hibiscus</taxon>
    </lineage>
</organism>
<dbReference type="Gene3D" id="1.25.10.10">
    <property type="entry name" value="Leucine-rich Repeat Variant"/>
    <property type="match status" value="1"/>
</dbReference>
<evidence type="ECO:0000313" key="1">
    <source>
        <dbReference type="EMBL" id="GMI70402.1"/>
    </source>
</evidence>
<name>A0A9W7H3K4_HIBTR</name>